<evidence type="ECO:0000313" key="2">
    <source>
        <dbReference type="EMBL" id="MFD1694870.1"/>
    </source>
</evidence>
<feature type="region of interest" description="Disordered" evidence="1">
    <location>
        <begin position="1"/>
        <end position="21"/>
    </location>
</feature>
<protein>
    <submittedName>
        <fullName evidence="2">DUF2336 domain-containing protein</fullName>
    </submittedName>
</protein>
<name>A0ABW4JSM4_9HYPH</name>
<dbReference type="Proteomes" id="UP001597327">
    <property type="component" value="Unassembled WGS sequence"/>
</dbReference>
<feature type="region of interest" description="Disordered" evidence="1">
    <location>
        <begin position="387"/>
        <end position="436"/>
    </location>
</feature>
<dbReference type="RefSeq" id="WP_188318781.1">
    <property type="nucleotide sequence ID" value="NZ_JBHUFA010000001.1"/>
</dbReference>
<feature type="compositionally biased region" description="Basic and acidic residues" evidence="1">
    <location>
        <begin position="417"/>
        <end position="436"/>
    </location>
</feature>
<accession>A0ABW4JSM4</accession>
<proteinExistence type="predicted"/>
<organism evidence="2 3">
    <name type="scientific">Roseibium aestuarii</name>
    <dbReference type="NCBI Taxonomy" id="2600299"/>
    <lineage>
        <taxon>Bacteria</taxon>
        <taxon>Pseudomonadati</taxon>
        <taxon>Pseudomonadota</taxon>
        <taxon>Alphaproteobacteria</taxon>
        <taxon>Hyphomicrobiales</taxon>
        <taxon>Stappiaceae</taxon>
        <taxon>Roseibium</taxon>
    </lineage>
</organism>
<evidence type="ECO:0000256" key="1">
    <source>
        <dbReference type="SAM" id="MobiDB-lite"/>
    </source>
</evidence>
<dbReference type="Pfam" id="PF10098">
    <property type="entry name" value="DUF2336"/>
    <property type="match status" value="1"/>
</dbReference>
<sequence>MPSSQPAPLSASASSALSPSRSECRLPPLDIPVPTVLVASARTARKAGPEPTHVLKSATELFLAREGHSLREITVFRELALNLLPATDVAVRREMSCGLALHPDTPGDVLVALAGDSDPFTAFPLLHHVEELPDDVLIRQVERGPDGLRKTIAERPWLSDAVVDALLRHSGAGVIEALLLRDDVELTGPQIDSLLKRPDAATGFGNMLRYKVRLTDGQLMGHFLYLTPEERPQAIAAAELFTLAEMGRKGLTRPLRPTFKPTVLHILQECAMAPDPALFMAEMTYALKLPRAFVERMVREDDGQTLTIALKALGFERHVASAILIRMVGARVRFKALRDLVRLYGGISHGAAMLLVDRWISAEAGVRKVPAGDEGVFQQSVQAEMAARDSQMRDESARSDQPRRVGAYQETVRPAARRADHTRADSGSSEDRRKDYPWREIEEIENILKFG</sequence>
<feature type="compositionally biased region" description="Basic and acidic residues" evidence="1">
    <location>
        <begin position="387"/>
        <end position="403"/>
    </location>
</feature>
<reference evidence="3" key="1">
    <citation type="journal article" date="2019" name="Int. J. Syst. Evol. Microbiol.">
        <title>The Global Catalogue of Microorganisms (GCM) 10K type strain sequencing project: providing services to taxonomists for standard genome sequencing and annotation.</title>
        <authorList>
            <consortium name="The Broad Institute Genomics Platform"/>
            <consortium name="The Broad Institute Genome Sequencing Center for Infectious Disease"/>
            <person name="Wu L."/>
            <person name="Ma J."/>
        </authorList>
    </citation>
    <scope>NUCLEOTIDE SEQUENCE [LARGE SCALE GENOMIC DNA]</scope>
    <source>
        <strain evidence="3">JCM 3369</strain>
    </source>
</reference>
<keyword evidence="3" id="KW-1185">Reference proteome</keyword>
<comment type="caution">
    <text evidence="2">The sequence shown here is derived from an EMBL/GenBank/DDBJ whole genome shotgun (WGS) entry which is preliminary data.</text>
</comment>
<dbReference type="InterPro" id="IPR019285">
    <property type="entry name" value="DUF2336"/>
</dbReference>
<dbReference type="EMBL" id="JBHUFA010000001">
    <property type="protein sequence ID" value="MFD1694870.1"/>
    <property type="molecule type" value="Genomic_DNA"/>
</dbReference>
<evidence type="ECO:0000313" key="3">
    <source>
        <dbReference type="Proteomes" id="UP001597327"/>
    </source>
</evidence>
<gene>
    <name evidence="2" type="ORF">ACFSC7_05025</name>
</gene>